<keyword evidence="2" id="KW-0067">ATP-binding</keyword>
<evidence type="ECO:0008006" key="7">
    <source>
        <dbReference type="Google" id="ProtNLM"/>
    </source>
</evidence>
<reference evidence="5" key="1">
    <citation type="journal article" date="2020" name="Microb. Genom.">
        <title>Genetic diversity of clinical and environmental Mucorales isolates obtained from an investigation of mucormycosis cases among solid organ transplant recipients.</title>
        <authorList>
            <person name="Nguyen M.H."/>
            <person name="Kaul D."/>
            <person name="Muto C."/>
            <person name="Cheng S.J."/>
            <person name="Richter R.A."/>
            <person name="Bruno V.M."/>
            <person name="Liu G."/>
            <person name="Beyhan S."/>
            <person name="Sundermann A.J."/>
            <person name="Mounaud S."/>
            <person name="Pasculle A.W."/>
            <person name="Nierman W.C."/>
            <person name="Driscoll E."/>
            <person name="Cumbie R."/>
            <person name="Clancy C.J."/>
            <person name="Dupont C.L."/>
        </authorList>
    </citation>
    <scope>NUCLEOTIDE SEQUENCE</scope>
    <source>
        <strain evidence="5">GL11</strain>
    </source>
</reference>
<accession>A0A9P6X4N1</accession>
<dbReference type="FunFam" id="3.40.50.300:FF:000827">
    <property type="entry name" value="KTI12 chromatin-associated homolog"/>
    <property type="match status" value="1"/>
</dbReference>
<dbReference type="SUPFAM" id="SSF52540">
    <property type="entry name" value="P-loop containing nucleoside triphosphate hydrolases"/>
    <property type="match status" value="1"/>
</dbReference>
<proteinExistence type="inferred from homology"/>
<dbReference type="Gene3D" id="3.40.50.300">
    <property type="entry name" value="P-loop containing nucleotide triphosphate hydrolases"/>
    <property type="match status" value="1"/>
</dbReference>
<evidence type="ECO:0000313" key="6">
    <source>
        <dbReference type="Proteomes" id="UP000716291"/>
    </source>
</evidence>
<comment type="caution">
    <text evidence="5">The sequence shown here is derived from an EMBL/GenBank/DDBJ whole genome shotgun (WGS) entry which is preliminary data.</text>
</comment>
<dbReference type="GO" id="GO:0005524">
    <property type="term" value="F:ATP binding"/>
    <property type="evidence" value="ECO:0007669"/>
    <property type="project" value="UniProtKB-KW"/>
</dbReference>
<evidence type="ECO:0000256" key="4">
    <source>
        <dbReference type="ARBA" id="ARBA00063730"/>
    </source>
</evidence>
<dbReference type="PANTHER" id="PTHR12435">
    <property type="match status" value="1"/>
</dbReference>
<dbReference type="Proteomes" id="UP000716291">
    <property type="component" value="Unassembled WGS sequence"/>
</dbReference>
<comment type="subunit">
    <text evidence="4">Interacts with the elongator complex.</text>
</comment>
<comment type="similarity">
    <text evidence="3">Belongs to the KTI12 family.</text>
</comment>
<evidence type="ECO:0000313" key="5">
    <source>
        <dbReference type="EMBL" id="KAG1305108.1"/>
    </source>
</evidence>
<keyword evidence="6" id="KW-1185">Reference proteome</keyword>
<evidence type="ECO:0000256" key="2">
    <source>
        <dbReference type="ARBA" id="ARBA00022840"/>
    </source>
</evidence>
<dbReference type="Pfam" id="PF08433">
    <property type="entry name" value="KTI12"/>
    <property type="match status" value="1"/>
</dbReference>
<evidence type="ECO:0000256" key="1">
    <source>
        <dbReference type="ARBA" id="ARBA00022741"/>
    </source>
</evidence>
<dbReference type="AlphaFoldDB" id="A0A9P6X4N1"/>
<organism evidence="5 6">
    <name type="scientific">Rhizopus oryzae</name>
    <name type="common">Mucormycosis agent</name>
    <name type="synonym">Rhizopus arrhizus var. delemar</name>
    <dbReference type="NCBI Taxonomy" id="64495"/>
    <lineage>
        <taxon>Eukaryota</taxon>
        <taxon>Fungi</taxon>
        <taxon>Fungi incertae sedis</taxon>
        <taxon>Mucoromycota</taxon>
        <taxon>Mucoromycotina</taxon>
        <taxon>Mucoromycetes</taxon>
        <taxon>Mucorales</taxon>
        <taxon>Mucorineae</taxon>
        <taxon>Rhizopodaceae</taxon>
        <taxon>Rhizopus</taxon>
    </lineage>
</organism>
<dbReference type="GO" id="GO:0006357">
    <property type="term" value="P:regulation of transcription by RNA polymerase II"/>
    <property type="evidence" value="ECO:0007669"/>
    <property type="project" value="UniProtKB-ARBA"/>
</dbReference>
<keyword evidence="1" id="KW-0547">Nucleotide-binding</keyword>
<protein>
    <recommendedName>
        <fullName evidence="7">Chromatin associated protein KTI12</fullName>
    </recommendedName>
</protein>
<dbReference type="GO" id="GO:0006400">
    <property type="term" value="P:tRNA modification"/>
    <property type="evidence" value="ECO:0007669"/>
    <property type="project" value="UniProtKB-ARBA"/>
</dbReference>
<dbReference type="InterPro" id="IPR013641">
    <property type="entry name" value="KTI12/PSTK"/>
</dbReference>
<gene>
    <name evidence="5" type="ORF">G6F64_008651</name>
</gene>
<evidence type="ECO:0000256" key="3">
    <source>
        <dbReference type="ARBA" id="ARBA00025768"/>
    </source>
</evidence>
<dbReference type="InterPro" id="IPR027417">
    <property type="entry name" value="P-loop_NTPase"/>
</dbReference>
<dbReference type="EMBL" id="JAANQT010001450">
    <property type="protein sequence ID" value="KAG1305108.1"/>
    <property type="molecule type" value="Genomic_DNA"/>
</dbReference>
<sequence>MPLIVLTGYPSSGKTQRTNEIKEYLSKRLAEENKSLRIHIINDESLHVSKDAYKDAREEKKSRGAMLSAVERLLSKDDIVIADGLNYIKGFRYQLYCIARAIGTPHCVVYTGIPVEKAKEWNTIRKTDGYDDTVFDELVSRYEEPEERNRWDSPLFTIIYDDKEIPAEKLWDAVILKKPPPPNKSTVSKPVSSTNYVYELDKATLEIINAFVEQQKEFGPGGMPMTVPRSTVKVTNPSRTVTLSELRRFRKQFVTYNKMNTTLDLSGFRFLTDSTAERPILKYLAYADDILVFLSSPSELPILLSTISMYERASNARLNRDKTLAVSLSGEPQPDTQQALVVFTSLNTYSG</sequence>
<name>A0A9P6X4N1_RHIOR</name>